<evidence type="ECO:0000256" key="9">
    <source>
        <dbReference type="ARBA" id="ARBA00023136"/>
    </source>
</evidence>
<dbReference type="Gene3D" id="2.60.40.60">
    <property type="entry name" value="Cadherins"/>
    <property type="match status" value="6"/>
</dbReference>
<evidence type="ECO:0000313" key="14">
    <source>
        <dbReference type="EMBL" id="KAL3877425.1"/>
    </source>
</evidence>
<keyword evidence="4" id="KW-0732">Signal</keyword>
<feature type="domain" description="Cadherin" evidence="13">
    <location>
        <begin position="403"/>
        <end position="515"/>
    </location>
</feature>
<evidence type="ECO:0000256" key="8">
    <source>
        <dbReference type="ARBA" id="ARBA00022989"/>
    </source>
</evidence>
<evidence type="ECO:0000256" key="1">
    <source>
        <dbReference type="ARBA" id="ARBA00004251"/>
    </source>
</evidence>
<dbReference type="AlphaFoldDB" id="A0ABD3WV70"/>
<dbReference type="GO" id="GO:0007155">
    <property type="term" value="P:cell adhesion"/>
    <property type="evidence" value="ECO:0007669"/>
    <property type="project" value="UniProtKB-KW"/>
</dbReference>
<feature type="domain" description="Cadherin" evidence="13">
    <location>
        <begin position="179"/>
        <end position="298"/>
    </location>
</feature>
<sequence>MEIKAEDKDNGNYAVVTYIMKPKTEDRCDLNATADLTIRIKDVQDQPPFFEGLPYMAALNEGNYSHHNLLQVKALDGDRGIPNNVQYLIVKDSKCLSTDNGSCFCEDLFTINNVTGNITLSGNLDWGEEVVKNTFGICTITIKAKEDDMYPSNQHGATESKTTVTFTIIDINNNPPQFANKLYNASIQENAATNTPLLFQGGVSIRVLDKDQGSNSKFNITLECDNKIDCETFDVVPAMIFKEGVLTIRVNNNSRLDYEQIQRIQILVIAMEEVNNTHTDTATVVVTIENVNEYSPKFDNETYEAWIQEGAKNETFVINVTATDGDRDGSSKISYTLSGANTSFAVDKTTGQVVTNCTPKDLDREHQEDIYLRITATDEGGRMSQAQLIIHLLDVNDNAPTFQQTRYTAILDENSTTFINESFLIVKATDKDAGNNSVVLYEIENISTFCKNFTIDNETGEMRLSSTLDYEALNDLSNGVINLTVYAYNYGAHNVSGNVTVTIVVQDVNDNAPQFNKNGYLGSINETAVEGTLVVQINATDGDKTARNKQISFAVARFDYFQINSSTGVVSVQTGAHFDSDKVSSYNLTIFAIDQGANPYTSTTTLSVTIEDVNNKQPEFINVHCIDDVREDSIIRSLMVTCGATDPDKNAFLRYTIRTIKGWDKNNQTVQDAIVQRYIGIIETNGTLYVNSTLDRETVATLELSILVNDTEAEINAPQTATATVTITVLDVDDNRPQFKQGSGFRVGMRRNMEPGKELFALKNYITDDDSEKNAINKWKFEMFTLQITPDLEKRLNGQPKQDRCSNPVCVTQNGTIVNNMYYAEDMSGFFNVTVLVKDDAGNDTAYCLIFLIADSQVLKMVLQGIRANVARIKDDILSDCTNVTGLLFVYDSIMDHKSVDGTVDTMKTDLFFHIQDHENNKVLSADEAKRLLDAHADSLYYARMKHGIVSIESEPPSANTETESRKTIYVLAAVISLLTLVVLIVGYMFFSSSGRYKRKLRAAMPPEKEVKRTTKDDFVLPGSNVYAHKENPLLNVSHAPPVYKEIDTTSENSLDKNDVDDAEIYPRDRLEEKEVTLDMYGDDYFTQIVADDPLEAALREHEAQKQANMQKPDDSRVGYGKSHDDSDMIVNGFVNDGFRHNLELETSDI</sequence>
<reference evidence="14 15" key="1">
    <citation type="submission" date="2024-11" db="EMBL/GenBank/DDBJ databases">
        <title>Chromosome-level genome assembly of the freshwater bivalve Anodonta woodiana.</title>
        <authorList>
            <person name="Chen X."/>
        </authorList>
    </citation>
    <scope>NUCLEOTIDE SEQUENCE [LARGE SCALE GENOMIC DNA]</scope>
    <source>
        <strain evidence="14">MN2024</strain>
        <tissue evidence="14">Gills</tissue>
    </source>
</reference>
<dbReference type="PANTHER" id="PTHR24026:SF133">
    <property type="entry name" value="CADHERIN-RELATED FAMILY MEMBER 2"/>
    <property type="match status" value="1"/>
</dbReference>
<comment type="caution">
    <text evidence="14">The sequence shown here is derived from an EMBL/GenBank/DDBJ whole genome shotgun (WGS) entry which is preliminary data.</text>
</comment>
<dbReference type="Pfam" id="PF00028">
    <property type="entry name" value="Cadherin"/>
    <property type="match status" value="3"/>
</dbReference>
<evidence type="ECO:0000313" key="15">
    <source>
        <dbReference type="Proteomes" id="UP001634394"/>
    </source>
</evidence>
<feature type="transmembrane region" description="Helical" evidence="12">
    <location>
        <begin position="969"/>
        <end position="991"/>
    </location>
</feature>
<comment type="subcellular location">
    <subcellularLocation>
        <location evidence="1">Cell membrane</location>
        <topology evidence="1">Single-pass type I membrane protein</topology>
    </subcellularLocation>
</comment>
<proteinExistence type="predicted"/>
<organism evidence="14 15">
    <name type="scientific">Sinanodonta woodiana</name>
    <name type="common">Chinese pond mussel</name>
    <name type="synonym">Anodonta woodiana</name>
    <dbReference type="NCBI Taxonomy" id="1069815"/>
    <lineage>
        <taxon>Eukaryota</taxon>
        <taxon>Metazoa</taxon>
        <taxon>Spiralia</taxon>
        <taxon>Lophotrochozoa</taxon>
        <taxon>Mollusca</taxon>
        <taxon>Bivalvia</taxon>
        <taxon>Autobranchia</taxon>
        <taxon>Heteroconchia</taxon>
        <taxon>Palaeoheterodonta</taxon>
        <taxon>Unionida</taxon>
        <taxon>Unionoidea</taxon>
        <taxon>Unionidae</taxon>
        <taxon>Unioninae</taxon>
        <taxon>Sinanodonta</taxon>
    </lineage>
</organism>
<evidence type="ECO:0000256" key="2">
    <source>
        <dbReference type="ARBA" id="ARBA00022475"/>
    </source>
</evidence>
<dbReference type="InterPro" id="IPR020894">
    <property type="entry name" value="Cadherin_CS"/>
</dbReference>
<feature type="domain" description="Cadherin" evidence="13">
    <location>
        <begin position="516"/>
        <end position="620"/>
    </location>
</feature>
<keyword evidence="8 12" id="KW-1133">Transmembrane helix</keyword>
<accession>A0ABD3WV70</accession>
<dbReference type="EMBL" id="JBJQND010000005">
    <property type="protein sequence ID" value="KAL3877425.1"/>
    <property type="molecule type" value="Genomic_DNA"/>
</dbReference>
<name>A0ABD3WV70_SINWO</name>
<protein>
    <recommendedName>
        <fullName evidence="13">Cadherin domain-containing protein</fullName>
    </recommendedName>
</protein>
<dbReference type="SMART" id="SM00112">
    <property type="entry name" value="CA"/>
    <property type="match status" value="6"/>
</dbReference>
<dbReference type="SUPFAM" id="SSF49313">
    <property type="entry name" value="Cadherin-like"/>
    <property type="match status" value="6"/>
</dbReference>
<keyword evidence="9 12" id="KW-0472">Membrane</keyword>
<dbReference type="PROSITE" id="PS00232">
    <property type="entry name" value="CADHERIN_1"/>
    <property type="match status" value="2"/>
</dbReference>
<keyword evidence="3 12" id="KW-0812">Transmembrane</keyword>
<dbReference type="CDD" id="cd11304">
    <property type="entry name" value="Cadherin_repeat"/>
    <property type="match status" value="6"/>
</dbReference>
<dbReference type="FunFam" id="2.60.40.60:FF:000020">
    <property type="entry name" value="Dachsous cadherin-related 1b"/>
    <property type="match status" value="3"/>
</dbReference>
<keyword evidence="5" id="KW-0677">Repeat</keyword>
<keyword evidence="2" id="KW-1003">Cell membrane</keyword>
<evidence type="ECO:0000256" key="4">
    <source>
        <dbReference type="ARBA" id="ARBA00022729"/>
    </source>
</evidence>
<dbReference type="GO" id="GO:0005509">
    <property type="term" value="F:calcium ion binding"/>
    <property type="evidence" value="ECO:0007669"/>
    <property type="project" value="UniProtKB-UniRule"/>
</dbReference>
<dbReference type="GO" id="GO:0005886">
    <property type="term" value="C:plasma membrane"/>
    <property type="evidence" value="ECO:0007669"/>
    <property type="project" value="UniProtKB-SubCell"/>
</dbReference>
<feature type="region of interest" description="Disordered" evidence="11">
    <location>
        <begin position="1103"/>
        <end position="1122"/>
    </location>
</feature>
<feature type="domain" description="Cadherin" evidence="13">
    <location>
        <begin position="51"/>
        <end position="178"/>
    </location>
</feature>
<feature type="domain" description="Cadherin" evidence="13">
    <location>
        <begin position="629"/>
        <end position="739"/>
    </location>
</feature>
<dbReference type="InterPro" id="IPR015919">
    <property type="entry name" value="Cadherin-like_sf"/>
</dbReference>
<keyword evidence="6 10" id="KW-0106">Calcium</keyword>
<evidence type="ECO:0000256" key="11">
    <source>
        <dbReference type="SAM" id="MobiDB-lite"/>
    </source>
</evidence>
<keyword evidence="15" id="KW-1185">Reference proteome</keyword>
<dbReference type="InterPro" id="IPR002126">
    <property type="entry name" value="Cadherin-like_dom"/>
</dbReference>
<dbReference type="PROSITE" id="PS50268">
    <property type="entry name" value="CADHERIN_2"/>
    <property type="match status" value="6"/>
</dbReference>
<gene>
    <name evidence="14" type="ORF">ACJMK2_035131</name>
</gene>
<dbReference type="FunFam" id="2.60.40.60:FF:000098">
    <property type="entry name" value="cadherin-23 isoform X1"/>
    <property type="match status" value="1"/>
</dbReference>
<evidence type="ECO:0000256" key="10">
    <source>
        <dbReference type="PROSITE-ProRule" id="PRU00043"/>
    </source>
</evidence>
<feature type="compositionally biased region" description="Basic and acidic residues" evidence="11">
    <location>
        <begin position="1112"/>
        <end position="1122"/>
    </location>
</feature>
<feature type="domain" description="Cadherin" evidence="13">
    <location>
        <begin position="299"/>
        <end position="402"/>
    </location>
</feature>
<dbReference type="PRINTS" id="PR00205">
    <property type="entry name" value="CADHERIN"/>
</dbReference>
<evidence type="ECO:0000256" key="6">
    <source>
        <dbReference type="ARBA" id="ARBA00022837"/>
    </source>
</evidence>
<evidence type="ECO:0000256" key="12">
    <source>
        <dbReference type="SAM" id="Phobius"/>
    </source>
</evidence>
<keyword evidence="7" id="KW-0130">Cell adhesion</keyword>
<evidence type="ECO:0000256" key="3">
    <source>
        <dbReference type="ARBA" id="ARBA00022692"/>
    </source>
</evidence>
<evidence type="ECO:0000256" key="5">
    <source>
        <dbReference type="ARBA" id="ARBA00022737"/>
    </source>
</evidence>
<dbReference type="Proteomes" id="UP001634394">
    <property type="component" value="Unassembled WGS sequence"/>
</dbReference>
<evidence type="ECO:0000256" key="7">
    <source>
        <dbReference type="ARBA" id="ARBA00022889"/>
    </source>
</evidence>
<evidence type="ECO:0000259" key="13">
    <source>
        <dbReference type="PROSITE" id="PS50268"/>
    </source>
</evidence>
<dbReference type="PANTHER" id="PTHR24026">
    <property type="entry name" value="FAT ATYPICAL CADHERIN-RELATED"/>
    <property type="match status" value="1"/>
</dbReference>